<proteinExistence type="predicted"/>
<dbReference type="Pfam" id="PF03176">
    <property type="entry name" value="MMPL"/>
    <property type="match status" value="2"/>
</dbReference>
<gene>
    <name evidence="8" type="ORF">D3878_17135</name>
</gene>
<sequence>MAAGISDTNFPVIRELSEFDRQSGKTLERLVFNNRLAMLLLALVATLFLGWQAAQLEVNASFEKMIPSSHPYIKNYFQYRDDLQGLGNNLRVVVENPKGDIYNEEFFKVFRQVNDRLYLLPGVDRARMKSILMASARWTQVTEEGYEGAPIMPSRFDNPEAAFKQLRINVDRAKAVGSLVGTDQRSAMIVVPLLGRDPATGQAIDYHALSKNIEAQVRSLEGDGAKIHIIGFAQLVGDLISGLGRVAIFFVMSVLLATAIIFFYTRCVRSTLMLVFSSLVGVTWLLGIMRLTGFALDPYSVLVPFLIFAIGLSHGAQKMNGIMQDVGRGTHKYVAARYTFRRLFLTGLTALLANLVGFSVFIMIDIPIIKEMAIVTSIGVTVLIFTKLVFIPVALSYIGVSPSAAARSIVAQERLEQSGDTWVSRSIERLTRRPLALAVVGVSLLIGVIAATISLTMLKTGDLDPGAPELRVDSRYNRDVDFISRYFGQTSEQFAVIVKTKPGECYTYPNLVEVERLAWALQGVEGVLAVQSHSGSVRKVLKGAVEGSPKWDSIIRNRASLGSASARAQQEQPDLVNLDCSITPLVVYLTDHKAETLDSVLKTVEAFAAEHNSADISFMPAAGSAGIESITNIVVREAQYPMLLALYVAVMLLCYWTFRSWRATVVALIPLVITSFLCEALMVALGIGVKVSTLPVIALGVGIGVDYALYLLSVQIALQRKGVPLAAAYQQSIAFTGRMVLLVALTMAVSVFTWAWSPIKFQADMGILLAFMFIWNMVGALILIPALSHFFLSDKLHGVVVSGQTDSLKKKSLTKIAA</sequence>
<feature type="transmembrane region" description="Helical" evidence="6">
    <location>
        <begin position="665"/>
        <end position="688"/>
    </location>
</feature>
<feature type="transmembrane region" description="Helical" evidence="6">
    <location>
        <begin position="298"/>
        <end position="316"/>
    </location>
</feature>
<comment type="subcellular location">
    <subcellularLocation>
        <location evidence="1">Cell membrane</location>
        <topology evidence="1">Multi-pass membrane protein</topology>
    </subcellularLocation>
</comment>
<evidence type="ECO:0000256" key="4">
    <source>
        <dbReference type="ARBA" id="ARBA00022989"/>
    </source>
</evidence>
<dbReference type="PANTHER" id="PTHR33406:SF10">
    <property type="entry name" value="SSD DOMAIN-CONTAINING PROTEIN"/>
    <property type="match status" value="1"/>
</dbReference>
<evidence type="ECO:0000256" key="6">
    <source>
        <dbReference type="SAM" id="Phobius"/>
    </source>
</evidence>
<feature type="transmembrane region" description="Helical" evidence="6">
    <location>
        <begin position="36"/>
        <end position="54"/>
    </location>
</feature>
<feature type="transmembrane region" description="Helical" evidence="6">
    <location>
        <begin position="272"/>
        <end position="292"/>
    </location>
</feature>
<dbReference type="EMBL" id="QYUQ01000002">
    <property type="protein sequence ID" value="RJG03090.1"/>
    <property type="molecule type" value="Genomic_DNA"/>
</dbReference>
<feature type="transmembrane region" description="Helical" evidence="6">
    <location>
        <begin position="739"/>
        <end position="759"/>
    </location>
</feature>
<feature type="transmembrane region" description="Helical" evidence="6">
    <location>
        <begin position="246"/>
        <end position="265"/>
    </location>
</feature>
<feature type="transmembrane region" description="Helical" evidence="6">
    <location>
        <begin position="640"/>
        <end position="658"/>
    </location>
</feature>
<feature type="transmembrane region" description="Helical" evidence="6">
    <location>
        <begin position="765"/>
        <end position="787"/>
    </location>
</feature>
<dbReference type="InterPro" id="IPR004869">
    <property type="entry name" value="MMPL_dom"/>
</dbReference>
<dbReference type="PANTHER" id="PTHR33406">
    <property type="entry name" value="MEMBRANE PROTEIN MJ1562-RELATED"/>
    <property type="match status" value="1"/>
</dbReference>
<dbReference type="InterPro" id="IPR050545">
    <property type="entry name" value="Mycobact_MmpL"/>
</dbReference>
<dbReference type="OrthoDB" id="9176717at2"/>
<keyword evidence="3 6" id="KW-0812">Transmembrane</keyword>
<keyword evidence="9" id="KW-1185">Reference proteome</keyword>
<feature type="transmembrane region" description="Helical" evidence="6">
    <location>
        <begin position="372"/>
        <end position="398"/>
    </location>
</feature>
<keyword evidence="2" id="KW-1003">Cell membrane</keyword>
<comment type="caution">
    <text evidence="8">The sequence shown here is derived from an EMBL/GenBank/DDBJ whole genome shotgun (WGS) entry which is preliminary data.</text>
</comment>
<dbReference type="PROSITE" id="PS50156">
    <property type="entry name" value="SSD"/>
    <property type="match status" value="1"/>
</dbReference>
<keyword evidence="4 6" id="KW-1133">Transmembrane helix</keyword>
<feature type="domain" description="SSD" evidence="7">
    <location>
        <begin position="275"/>
        <end position="397"/>
    </location>
</feature>
<evidence type="ECO:0000256" key="1">
    <source>
        <dbReference type="ARBA" id="ARBA00004651"/>
    </source>
</evidence>
<keyword evidence="5 6" id="KW-0472">Membrane</keyword>
<feature type="transmembrane region" description="Helical" evidence="6">
    <location>
        <begin position="435"/>
        <end position="458"/>
    </location>
</feature>
<evidence type="ECO:0000313" key="8">
    <source>
        <dbReference type="EMBL" id="RJG03090.1"/>
    </source>
</evidence>
<evidence type="ECO:0000259" key="7">
    <source>
        <dbReference type="PROSITE" id="PS50156"/>
    </source>
</evidence>
<dbReference type="InterPro" id="IPR000731">
    <property type="entry name" value="SSD"/>
</dbReference>
<reference evidence="9" key="1">
    <citation type="submission" date="2018-09" db="EMBL/GenBank/DDBJ databases">
        <authorList>
            <person name="Zhu H."/>
        </authorList>
    </citation>
    <scope>NUCLEOTIDE SEQUENCE [LARGE SCALE GENOMIC DNA]</scope>
    <source>
        <strain evidence="9">K1S02-23</strain>
    </source>
</reference>
<evidence type="ECO:0000313" key="9">
    <source>
        <dbReference type="Proteomes" id="UP000266327"/>
    </source>
</evidence>
<feature type="transmembrane region" description="Helical" evidence="6">
    <location>
        <begin position="694"/>
        <end position="718"/>
    </location>
</feature>
<organism evidence="8 9">
    <name type="scientific">Noviherbaspirillum sedimenti</name>
    <dbReference type="NCBI Taxonomy" id="2320865"/>
    <lineage>
        <taxon>Bacteria</taxon>
        <taxon>Pseudomonadati</taxon>
        <taxon>Pseudomonadota</taxon>
        <taxon>Betaproteobacteria</taxon>
        <taxon>Burkholderiales</taxon>
        <taxon>Oxalobacteraceae</taxon>
        <taxon>Noviherbaspirillum</taxon>
    </lineage>
</organism>
<accession>A0A3A3GQ13</accession>
<dbReference type="Gene3D" id="1.20.1640.10">
    <property type="entry name" value="Multidrug efflux transporter AcrB transmembrane domain"/>
    <property type="match status" value="2"/>
</dbReference>
<dbReference type="Proteomes" id="UP000266327">
    <property type="component" value="Unassembled WGS sequence"/>
</dbReference>
<dbReference type="SUPFAM" id="SSF82866">
    <property type="entry name" value="Multidrug efflux transporter AcrB transmembrane domain"/>
    <property type="match status" value="2"/>
</dbReference>
<protein>
    <submittedName>
        <fullName evidence="8">RND family transporter</fullName>
    </submittedName>
</protein>
<feature type="transmembrane region" description="Helical" evidence="6">
    <location>
        <begin position="343"/>
        <end position="366"/>
    </location>
</feature>
<evidence type="ECO:0000256" key="5">
    <source>
        <dbReference type="ARBA" id="ARBA00023136"/>
    </source>
</evidence>
<name>A0A3A3GQ13_9BURK</name>
<evidence type="ECO:0000256" key="3">
    <source>
        <dbReference type="ARBA" id="ARBA00022692"/>
    </source>
</evidence>
<dbReference type="GO" id="GO:0005886">
    <property type="term" value="C:plasma membrane"/>
    <property type="evidence" value="ECO:0007669"/>
    <property type="project" value="UniProtKB-SubCell"/>
</dbReference>
<evidence type="ECO:0000256" key="2">
    <source>
        <dbReference type="ARBA" id="ARBA00022475"/>
    </source>
</evidence>
<dbReference type="AlphaFoldDB" id="A0A3A3GQ13"/>